<dbReference type="Pfam" id="PF00579">
    <property type="entry name" value="tRNA-synt_1b"/>
    <property type="match status" value="1"/>
</dbReference>
<dbReference type="STRING" id="195883.A0A482WMR8"/>
<keyword evidence="7 12" id="KW-0067">ATP-binding</keyword>
<dbReference type="OrthoDB" id="197206at2759"/>
<name>A0A482WMR8_LAOST</name>
<dbReference type="InterPro" id="IPR002307">
    <property type="entry name" value="Tyr-tRNA-ligase"/>
</dbReference>
<keyword evidence="14" id="KW-1185">Reference proteome</keyword>
<comment type="similarity">
    <text evidence="2 12">Belongs to the class-I aminoacyl-tRNA synthetase family.</text>
</comment>
<comment type="subcellular location">
    <subcellularLocation>
        <location evidence="1">Cytoplasm</location>
    </subcellularLocation>
</comment>
<dbReference type="FunFam" id="3.40.50.620:FF:000040">
    <property type="entry name" value="Tyrosine--tRNA ligase"/>
    <property type="match status" value="1"/>
</dbReference>
<evidence type="ECO:0000256" key="9">
    <source>
        <dbReference type="ARBA" id="ARBA00023146"/>
    </source>
</evidence>
<keyword evidence="4" id="KW-0963">Cytoplasm</keyword>
<dbReference type="InterPro" id="IPR023617">
    <property type="entry name" value="Tyr-tRNA-ligase_arc/euk-type"/>
</dbReference>
<keyword evidence="9 12" id="KW-0030">Aminoacyl-tRNA synthetase</keyword>
<accession>A0A482WMR8</accession>
<evidence type="ECO:0000256" key="6">
    <source>
        <dbReference type="ARBA" id="ARBA00022741"/>
    </source>
</evidence>
<comment type="catalytic activity">
    <reaction evidence="11 12">
        <text>tRNA(Tyr) + L-tyrosine + ATP = L-tyrosyl-tRNA(Tyr) + AMP + diphosphate + H(+)</text>
        <dbReference type="Rhea" id="RHEA:10220"/>
        <dbReference type="Rhea" id="RHEA-COMP:9706"/>
        <dbReference type="Rhea" id="RHEA-COMP:9707"/>
        <dbReference type="ChEBI" id="CHEBI:15378"/>
        <dbReference type="ChEBI" id="CHEBI:30616"/>
        <dbReference type="ChEBI" id="CHEBI:33019"/>
        <dbReference type="ChEBI" id="CHEBI:58315"/>
        <dbReference type="ChEBI" id="CHEBI:78442"/>
        <dbReference type="ChEBI" id="CHEBI:78536"/>
        <dbReference type="ChEBI" id="CHEBI:456215"/>
        <dbReference type="EC" id="6.1.1.1"/>
    </reaction>
</comment>
<dbReference type="GO" id="GO:0005524">
    <property type="term" value="F:ATP binding"/>
    <property type="evidence" value="ECO:0007669"/>
    <property type="project" value="UniProtKB-KW"/>
</dbReference>
<dbReference type="PANTHER" id="PTHR46264">
    <property type="entry name" value="TYROSINE-TRNA LIGASE"/>
    <property type="match status" value="1"/>
</dbReference>
<evidence type="ECO:0000256" key="3">
    <source>
        <dbReference type="ARBA" id="ARBA00013160"/>
    </source>
</evidence>
<evidence type="ECO:0000256" key="10">
    <source>
        <dbReference type="ARBA" id="ARBA00033323"/>
    </source>
</evidence>
<keyword evidence="8 12" id="KW-0648">Protein biosynthesis</keyword>
<dbReference type="GO" id="GO:0004831">
    <property type="term" value="F:tyrosine-tRNA ligase activity"/>
    <property type="evidence" value="ECO:0007669"/>
    <property type="project" value="UniProtKB-EC"/>
</dbReference>
<proteinExistence type="inferred from homology"/>
<dbReference type="Gene3D" id="3.40.50.620">
    <property type="entry name" value="HUPs"/>
    <property type="match status" value="1"/>
</dbReference>
<dbReference type="InterPro" id="IPR014729">
    <property type="entry name" value="Rossmann-like_a/b/a_fold"/>
</dbReference>
<dbReference type="InterPro" id="IPR050489">
    <property type="entry name" value="Tyr-tRNA_synthase"/>
</dbReference>
<gene>
    <name evidence="13" type="ORF">LSTR_LSTR012793</name>
</gene>
<dbReference type="Proteomes" id="UP000291343">
    <property type="component" value="Unassembled WGS sequence"/>
</dbReference>
<dbReference type="EC" id="6.1.1.1" evidence="3 12"/>
<dbReference type="GO" id="GO:0005737">
    <property type="term" value="C:cytoplasm"/>
    <property type="evidence" value="ECO:0007669"/>
    <property type="project" value="UniProtKB-SubCell"/>
</dbReference>
<dbReference type="InterPro" id="IPR002305">
    <property type="entry name" value="aa-tRNA-synth_Ic"/>
</dbReference>
<protein>
    <recommendedName>
        <fullName evidence="3 12">Tyrosine--tRNA ligase</fullName>
        <ecNumber evidence="3 12">6.1.1.1</ecNumber>
    </recommendedName>
    <alternativeName>
        <fullName evidence="10 12">Tyrosyl-tRNA synthetase</fullName>
    </alternativeName>
</protein>
<sequence length="219" mass="24990">MGVSSNDDSNSWQTKLELISRNLQEVLGEDRMTAILKERDLKIYWGTATTGRPHIAYFVPMSKIGDFLRAGCEVTILFADLHAYLDNMKAPWELLALRTQYYEHVIKAMLQSIGVPLDKLKFVRGTDYQLSKEYTLDVYRLSSVITEHDAKKAGAEVVKQVEHPLLSGLLYPGLQALDEEYLKVDAQFGGVDQRKIFTMSEKYLPQLGYAKRIHLMNPM</sequence>
<dbReference type="PRINTS" id="PR01040">
    <property type="entry name" value="TRNASYNTHTYR"/>
</dbReference>
<evidence type="ECO:0000256" key="4">
    <source>
        <dbReference type="ARBA" id="ARBA00022490"/>
    </source>
</evidence>
<evidence type="ECO:0000256" key="5">
    <source>
        <dbReference type="ARBA" id="ARBA00022598"/>
    </source>
</evidence>
<dbReference type="AlphaFoldDB" id="A0A482WMR8"/>
<evidence type="ECO:0000256" key="12">
    <source>
        <dbReference type="RuleBase" id="RU361234"/>
    </source>
</evidence>
<dbReference type="PIRSF" id="PIRSF006588">
    <property type="entry name" value="TyrRS_arch_euk"/>
    <property type="match status" value="1"/>
</dbReference>
<evidence type="ECO:0000256" key="2">
    <source>
        <dbReference type="ARBA" id="ARBA00005594"/>
    </source>
</evidence>
<dbReference type="PANTHER" id="PTHR46264:SF4">
    <property type="entry name" value="TYROSINE--TRNA LIGASE, CYTOPLASMIC"/>
    <property type="match status" value="1"/>
</dbReference>
<comment type="caution">
    <text evidence="13">The sequence shown here is derived from an EMBL/GenBank/DDBJ whole genome shotgun (WGS) entry which is preliminary data.</text>
</comment>
<evidence type="ECO:0000256" key="1">
    <source>
        <dbReference type="ARBA" id="ARBA00004496"/>
    </source>
</evidence>
<dbReference type="EMBL" id="QKKF02031310">
    <property type="protein sequence ID" value="RZF34481.1"/>
    <property type="molecule type" value="Genomic_DNA"/>
</dbReference>
<organism evidence="13 14">
    <name type="scientific">Laodelphax striatellus</name>
    <name type="common">Small brown planthopper</name>
    <name type="synonym">Delphax striatella</name>
    <dbReference type="NCBI Taxonomy" id="195883"/>
    <lineage>
        <taxon>Eukaryota</taxon>
        <taxon>Metazoa</taxon>
        <taxon>Ecdysozoa</taxon>
        <taxon>Arthropoda</taxon>
        <taxon>Hexapoda</taxon>
        <taxon>Insecta</taxon>
        <taxon>Pterygota</taxon>
        <taxon>Neoptera</taxon>
        <taxon>Paraneoptera</taxon>
        <taxon>Hemiptera</taxon>
        <taxon>Auchenorrhyncha</taxon>
        <taxon>Fulgoroidea</taxon>
        <taxon>Delphacidae</taxon>
        <taxon>Criomorphinae</taxon>
        <taxon>Laodelphax</taxon>
    </lineage>
</organism>
<keyword evidence="5 12" id="KW-0436">Ligase</keyword>
<evidence type="ECO:0000256" key="8">
    <source>
        <dbReference type="ARBA" id="ARBA00022917"/>
    </source>
</evidence>
<dbReference type="GO" id="GO:0006437">
    <property type="term" value="P:tyrosyl-tRNA aminoacylation"/>
    <property type="evidence" value="ECO:0007669"/>
    <property type="project" value="InterPro"/>
</dbReference>
<evidence type="ECO:0000313" key="14">
    <source>
        <dbReference type="Proteomes" id="UP000291343"/>
    </source>
</evidence>
<dbReference type="SMR" id="A0A482WMR8"/>
<evidence type="ECO:0000313" key="13">
    <source>
        <dbReference type="EMBL" id="RZF34481.1"/>
    </source>
</evidence>
<dbReference type="SUPFAM" id="SSF52374">
    <property type="entry name" value="Nucleotidylyl transferase"/>
    <property type="match status" value="1"/>
</dbReference>
<reference evidence="13 14" key="1">
    <citation type="journal article" date="2017" name="Gigascience">
        <title>Genome sequence of the small brown planthopper, Laodelphax striatellus.</title>
        <authorList>
            <person name="Zhu J."/>
            <person name="Jiang F."/>
            <person name="Wang X."/>
            <person name="Yang P."/>
            <person name="Bao Y."/>
            <person name="Zhao W."/>
            <person name="Wang W."/>
            <person name="Lu H."/>
            <person name="Wang Q."/>
            <person name="Cui N."/>
            <person name="Li J."/>
            <person name="Chen X."/>
            <person name="Luo L."/>
            <person name="Yu J."/>
            <person name="Kang L."/>
            <person name="Cui F."/>
        </authorList>
    </citation>
    <scope>NUCLEOTIDE SEQUENCE [LARGE SCALE GENOMIC DNA]</scope>
    <source>
        <strain evidence="13">Lst14</strain>
    </source>
</reference>
<evidence type="ECO:0000256" key="11">
    <source>
        <dbReference type="ARBA" id="ARBA00048248"/>
    </source>
</evidence>
<dbReference type="InParanoid" id="A0A482WMR8"/>
<evidence type="ECO:0000256" key="7">
    <source>
        <dbReference type="ARBA" id="ARBA00022840"/>
    </source>
</evidence>
<keyword evidence="6 12" id="KW-0547">Nucleotide-binding</keyword>
<feature type="non-terminal residue" evidence="13">
    <location>
        <position position="219"/>
    </location>
</feature>
<dbReference type="NCBIfam" id="TIGR00234">
    <property type="entry name" value="tyrS"/>
    <property type="match status" value="1"/>
</dbReference>